<feature type="region of interest" description="Disordered" evidence="3">
    <location>
        <begin position="329"/>
        <end position="430"/>
    </location>
</feature>
<proteinExistence type="predicted"/>
<accession>A0A9D2HMS3</accession>
<dbReference type="PANTHER" id="PTHR10587">
    <property type="entry name" value="GLYCOSYL TRANSFERASE-RELATED"/>
    <property type="match status" value="1"/>
</dbReference>
<feature type="compositionally biased region" description="Low complexity" evidence="3">
    <location>
        <begin position="329"/>
        <end position="356"/>
    </location>
</feature>
<keyword evidence="2" id="KW-0378">Hydrolase</keyword>
<dbReference type="CDD" id="cd10917">
    <property type="entry name" value="CE4_NodB_like_6s_7s"/>
    <property type="match status" value="1"/>
</dbReference>
<dbReference type="GO" id="GO:0046872">
    <property type="term" value="F:metal ion binding"/>
    <property type="evidence" value="ECO:0007669"/>
    <property type="project" value="UniProtKB-KW"/>
</dbReference>
<dbReference type="Proteomes" id="UP000823821">
    <property type="component" value="Unassembled WGS sequence"/>
</dbReference>
<name>A0A9D2HMS3_9BACT</name>
<dbReference type="Pfam" id="PF01522">
    <property type="entry name" value="Polysacc_deac_1"/>
    <property type="match status" value="1"/>
</dbReference>
<dbReference type="EMBL" id="DWZD01000039">
    <property type="protein sequence ID" value="HJA79097.1"/>
    <property type="molecule type" value="Genomic_DNA"/>
</dbReference>
<feature type="compositionally biased region" description="Polar residues" evidence="3">
    <location>
        <begin position="244"/>
        <end position="255"/>
    </location>
</feature>
<reference evidence="5" key="2">
    <citation type="submission" date="2021-04" db="EMBL/GenBank/DDBJ databases">
        <authorList>
            <person name="Gilroy R."/>
        </authorList>
    </citation>
    <scope>NUCLEOTIDE SEQUENCE</scope>
    <source>
        <strain evidence="5">5032</strain>
    </source>
</reference>
<dbReference type="SUPFAM" id="SSF88713">
    <property type="entry name" value="Glycoside hydrolase/deacetylase"/>
    <property type="match status" value="1"/>
</dbReference>
<sequence>MGIRGATYFAGIICVMLLLQGQAPVWGAAVVYDGTSISRQSMRENLCAITFDDGPSANTGHLLDLLAAYNVPATFFLLGKNAALRPQMVRRIVAEGHEVGNHSWSHPKLRALTREQQREELGRTDALLRELGVVPRHMRPPYGAYNEDTLAVVEELGLSVLLWSQDSHDWRRLPANYALLPNTMGHVYATGTLRGIFLFHDTRRRTVEDLPRIIHELRAGGCQRFVTVSEYLDLLDDDPPLLMTQRTVPSHSAQNEEMPPESFPDTMMAAASGLPAGSTPVPLARCSHPWLPDAAGEAAGAVAGQPAADAAQAAAASGTSRAVGSAPAASVPVESASVARPARAVPAKAVRPTPAAGTAQSRPAPRAPAYRVVHPEPAAAQAEKPAPRYRIVQPRPAPHTIQAGAGRSGKGHNPQELPRRTRAAAASDTL</sequence>
<dbReference type="Gene3D" id="3.20.20.370">
    <property type="entry name" value="Glycoside hydrolase/deacetylase"/>
    <property type="match status" value="1"/>
</dbReference>
<reference evidence="5" key="1">
    <citation type="journal article" date="2021" name="PeerJ">
        <title>Extensive microbial diversity within the chicken gut microbiome revealed by metagenomics and culture.</title>
        <authorList>
            <person name="Gilroy R."/>
            <person name="Ravi A."/>
            <person name="Getino M."/>
            <person name="Pursley I."/>
            <person name="Horton D.L."/>
            <person name="Alikhan N.F."/>
            <person name="Baker D."/>
            <person name="Gharbi K."/>
            <person name="Hall N."/>
            <person name="Watson M."/>
            <person name="Adriaenssens E.M."/>
            <person name="Foster-Nyarko E."/>
            <person name="Jarju S."/>
            <person name="Secka A."/>
            <person name="Antonio M."/>
            <person name="Oren A."/>
            <person name="Chaudhuri R.R."/>
            <person name="La Ragione R."/>
            <person name="Hildebrand F."/>
            <person name="Pallen M.J."/>
        </authorList>
    </citation>
    <scope>NUCLEOTIDE SEQUENCE</scope>
    <source>
        <strain evidence="5">5032</strain>
    </source>
</reference>
<dbReference type="InterPro" id="IPR050248">
    <property type="entry name" value="Polysacc_deacetylase_ArnD"/>
</dbReference>
<evidence type="ECO:0000313" key="6">
    <source>
        <dbReference type="Proteomes" id="UP000823821"/>
    </source>
</evidence>
<dbReference type="AlphaFoldDB" id="A0A9D2HMS3"/>
<evidence type="ECO:0000313" key="5">
    <source>
        <dbReference type="EMBL" id="HJA79097.1"/>
    </source>
</evidence>
<dbReference type="PANTHER" id="PTHR10587:SF133">
    <property type="entry name" value="CHITIN DEACETYLASE 1-RELATED"/>
    <property type="match status" value="1"/>
</dbReference>
<evidence type="ECO:0000256" key="1">
    <source>
        <dbReference type="ARBA" id="ARBA00022723"/>
    </source>
</evidence>
<evidence type="ECO:0000259" key="4">
    <source>
        <dbReference type="PROSITE" id="PS51677"/>
    </source>
</evidence>
<evidence type="ECO:0000256" key="3">
    <source>
        <dbReference type="SAM" id="MobiDB-lite"/>
    </source>
</evidence>
<organism evidence="5 6">
    <name type="scientific">Candidatus Desulfovibrio intestinavium</name>
    <dbReference type="NCBI Taxonomy" id="2838534"/>
    <lineage>
        <taxon>Bacteria</taxon>
        <taxon>Pseudomonadati</taxon>
        <taxon>Thermodesulfobacteriota</taxon>
        <taxon>Desulfovibrionia</taxon>
        <taxon>Desulfovibrionales</taxon>
        <taxon>Desulfovibrionaceae</taxon>
        <taxon>Desulfovibrio</taxon>
    </lineage>
</organism>
<dbReference type="InterPro" id="IPR011330">
    <property type="entry name" value="Glyco_hydro/deAcase_b/a-brl"/>
</dbReference>
<comment type="caution">
    <text evidence="5">The sequence shown here is derived from an EMBL/GenBank/DDBJ whole genome shotgun (WGS) entry which is preliminary data.</text>
</comment>
<dbReference type="PROSITE" id="PS51677">
    <property type="entry name" value="NODB"/>
    <property type="match status" value="1"/>
</dbReference>
<feature type="compositionally biased region" description="Low complexity" evidence="3">
    <location>
        <begin position="375"/>
        <end position="384"/>
    </location>
</feature>
<evidence type="ECO:0000256" key="2">
    <source>
        <dbReference type="ARBA" id="ARBA00022801"/>
    </source>
</evidence>
<dbReference type="GO" id="GO:0005975">
    <property type="term" value="P:carbohydrate metabolic process"/>
    <property type="evidence" value="ECO:0007669"/>
    <property type="project" value="InterPro"/>
</dbReference>
<protein>
    <submittedName>
        <fullName evidence="5">Polysaccharide deacetylase family protein</fullName>
    </submittedName>
</protein>
<dbReference type="GO" id="GO:0016020">
    <property type="term" value="C:membrane"/>
    <property type="evidence" value="ECO:0007669"/>
    <property type="project" value="TreeGrafter"/>
</dbReference>
<dbReference type="GO" id="GO:0016810">
    <property type="term" value="F:hydrolase activity, acting on carbon-nitrogen (but not peptide) bonds"/>
    <property type="evidence" value="ECO:0007669"/>
    <property type="project" value="InterPro"/>
</dbReference>
<dbReference type="InterPro" id="IPR002509">
    <property type="entry name" value="NODB_dom"/>
</dbReference>
<feature type="domain" description="NodB homology" evidence="4">
    <location>
        <begin position="45"/>
        <end position="226"/>
    </location>
</feature>
<gene>
    <name evidence="5" type="ORF">H9784_05940</name>
</gene>
<keyword evidence="1" id="KW-0479">Metal-binding</keyword>
<feature type="region of interest" description="Disordered" evidence="3">
    <location>
        <begin position="243"/>
        <end position="265"/>
    </location>
</feature>